<keyword evidence="1" id="KW-0732">Signal</keyword>
<dbReference type="InterPro" id="IPR010620">
    <property type="entry name" value="SBBP_repeat"/>
</dbReference>
<evidence type="ECO:0000259" key="2">
    <source>
        <dbReference type="Pfam" id="PF18962"/>
    </source>
</evidence>
<dbReference type="Pfam" id="PF06739">
    <property type="entry name" value="SBBP"/>
    <property type="match status" value="1"/>
</dbReference>
<dbReference type="EMBL" id="JAGETZ010000004">
    <property type="protein sequence ID" value="MBO2009603.1"/>
    <property type="molecule type" value="Genomic_DNA"/>
</dbReference>
<reference evidence="3 4" key="1">
    <citation type="submission" date="2021-03" db="EMBL/GenBank/DDBJ databases">
        <authorList>
            <person name="Kim M.K."/>
        </authorList>
    </citation>
    <scope>NUCLEOTIDE SEQUENCE [LARGE SCALE GENOMIC DNA]</scope>
    <source>
        <strain evidence="3 4">BT442</strain>
    </source>
</reference>
<dbReference type="InterPro" id="IPR026444">
    <property type="entry name" value="Secre_tail"/>
</dbReference>
<dbReference type="PANTHER" id="PTHR35580">
    <property type="entry name" value="CELL SURFACE GLYCOPROTEIN (S-LAYER PROTEIN)-LIKE PROTEIN"/>
    <property type="match status" value="1"/>
</dbReference>
<feature type="chain" id="PRO_5047290293" evidence="1">
    <location>
        <begin position="20"/>
        <end position="552"/>
    </location>
</feature>
<keyword evidence="4" id="KW-1185">Reference proteome</keyword>
<dbReference type="SUPFAM" id="SSF63829">
    <property type="entry name" value="Calcium-dependent phosphotriesterase"/>
    <property type="match status" value="1"/>
</dbReference>
<evidence type="ECO:0000313" key="3">
    <source>
        <dbReference type="EMBL" id="MBO2009603.1"/>
    </source>
</evidence>
<dbReference type="NCBIfam" id="TIGR04183">
    <property type="entry name" value="Por_Secre_tail"/>
    <property type="match status" value="1"/>
</dbReference>
<sequence>MFGRLLLLALLATNFIGFAQSSPTWIQAAQIGGTGNERATSITTDTFGNTVAVGFFEGTIQLGSISLSCPAGSYRNLYVVKYSPQGAVLWAQRAGDGGAAISFATSSTSVTTDYLGNVYVAGSYLGTVTFGSTTLVGFAAGATAFLVKFSPTGIPLWARSARSPSGSTSSEVTTDIQGNVFLAGSYGGTATFGTVSLTSQGNLDNFIAKYDALGAIQWVQSIGGTDTDLSYGAKCDAQGNIYTCGSFGSTVALGATALVSSGQSDGFLVKYSPQGVLLWARSFGGTGSDTGLSIATDVLNNVYVGGIFSNVAIFGPTAALIGMGGNDGFLMQYNDAGTVQWVSQIGGAGNDELTDITSPSAGIVYATGSFTGSAAIGPHNLVSAGGADMWIARFNGLGTPIWASRGGGNQDEYTTGIASAGNGMLFLTLSFAGTTQFGISTATSRGLFDALVLQAQDTTPLGNKLAVMPSWQVYPNPFSNELTLDVSHFTAPVFIRLIDANGRQVLQDNFVPSIGLKTYTFPLQESIVPGVYYLQVKSGDNSIATRRLIKLL</sequence>
<protein>
    <submittedName>
        <fullName evidence="3">T9SS type A sorting domain-containing protein</fullName>
    </submittedName>
</protein>
<comment type="caution">
    <text evidence="3">The sequence shown here is derived from an EMBL/GenBank/DDBJ whole genome shotgun (WGS) entry which is preliminary data.</text>
</comment>
<organism evidence="3 4">
    <name type="scientific">Hymenobacter negativus</name>
    <dbReference type="NCBI Taxonomy" id="2795026"/>
    <lineage>
        <taxon>Bacteria</taxon>
        <taxon>Pseudomonadati</taxon>
        <taxon>Bacteroidota</taxon>
        <taxon>Cytophagia</taxon>
        <taxon>Cytophagales</taxon>
        <taxon>Hymenobacteraceae</taxon>
        <taxon>Hymenobacter</taxon>
    </lineage>
</organism>
<name>A0ABS3QF31_9BACT</name>
<proteinExistence type="predicted"/>
<dbReference type="Proteomes" id="UP000664369">
    <property type="component" value="Unassembled WGS sequence"/>
</dbReference>
<dbReference type="InterPro" id="IPR052918">
    <property type="entry name" value="Motility_Chemotaxis_Reg"/>
</dbReference>
<feature type="signal peptide" evidence="1">
    <location>
        <begin position="1"/>
        <end position="19"/>
    </location>
</feature>
<feature type="domain" description="Secretion system C-terminal sorting" evidence="2">
    <location>
        <begin position="473"/>
        <end position="548"/>
    </location>
</feature>
<evidence type="ECO:0000256" key="1">
    <source>
        <dbReference type="SAM" id="SignalP"/>
    </source>
</evidence>
<accession>A0ABS3QF31</accession>
<evidence type="ECO:0000313" key="4">
    <source>
        <dbReference type="Proteomes" id="UP000664369"/>
    </source>
</evidence>
<dbReference type="Pfam" id="PF18962">
    <property type="entry name" value="Por_Secre_tail"/>
    <property type="match status" value="1"/>
</dbReference>
<gene>
    <name evidence="3" type="ORF">J4E00_11115</name>
</gene>
<dbReference type="PANTHER" id="PTHR35580:SF1">
    <property type="entry name" value="PHYTASE-LIKE DOMAIN-CONTAINING PROTEIN"/>
    <property type="match status" value="1"/>
</dbReference>